<feature type="region of interest" description="Disordered" evidence="11">
    <location>
        <begin position="755"/>
        <end position="795"/>
    </location>
</feature>
<dbReference type="InterPro" id="IPR014729">
    <property type="entry name" value="Rossmann-like_a/b/a_fold"/>
</dbReference>
<evidence type="ECO:0000256" key="10">
    <source>
        <dbReference type="HAMAP-Rule" id="MF_00041"/>
    </source>
</evidence>
<keyword evidence="2 10" id="KW-0436">Ligase</keyword>
<proteinExistence type="inferred from homology"/>
<reference evidence="15" key="2">
    <citation type="journal article" date="2024" name="Nature">
        <title>Anoxygenic phototroph of the Chloroflexota uses a type I reaction centre.</title>
        <authorList>
            <person name="Tsuji J.M."/>
            <person name="Shaw N.A."/>
            <person name="Nagashima S."/>
            <person name="Venkiteswaran J.J."/>
            <person name="Schiff S.L."/>
            <person name="Watanabe T."/>
            <person name="Fukui M."/>
            <person name="Hanada S."/>
            <person name="Tank M."/>
            <person name="Neufeld J.D."/>
        </authorList>
    </citation>
    <scope>NUCLEOTIDE SEQUENCE</scope>
    <source>
        <strain evidence="15">L227-S17</strain>
    </source>
</reference>
<dbReference type="Proteomes" id="UP001431572">
    <property type="component" value="Chromosome 2"/>
</dbReference>
<comment type="cofactor">
    <cofactor evidence="10">
        <name>Zn(2+)</name>
        <dbReference type="ChEBI" id="CHEBI:29105"/>
    </cofactor>
    <text evidence="10">Binds 1 zinc ion per subunit.</text>
</comment>
<dbReference type="PANTHER" id="PTHR10890:SF3">
    <property type="entry name" value="CYSTEINE--TRNA LIGASE, CYTOPLASMIC"/>
    <property type="match status" value="1"/>
</dbReference>
<evidence type="ECO:0000256" key="8">
    <source>
        <dbReference type="ARBA" id="ARBA00023146"/>
    </source>
</evidence>
<dbReference type="InterPro" id="IPR009080">
    <property type="entry name" value="tRNAsynth_Ia_anticodon-bd"/>
</dbReference>
<keyword evidence="3 10" id="KW-0479">Metal-binding</keyword>
<evidence type="ECO:0000313" key="16">
    <source>
        <dbReference type="Proteomes" id="UP000521676"/>
    </source>
</evidence>
<dbReference type="GO" id="GO:0006423">
    <property type="term" value="P:cysteinyl-tRNA aminoacylation"/>
    <property type="evidence" value="ECO:0007669"/>
    <property type="project" value="UniProtKB-UniRule"/>
</dbReference>
<evidence type="ECO:0000256" key="4">
    <source>
        <dbReference type="ARBA" id="ARBA00022741"/>
    </source>
</evidence>
<evidence type="ECO:0000313" key="17">
    <source>
        <dbReference type="Proteomes" id="UP001431572"/>
    </source>
</evidence>
<evidence type="ECO:0000256" key="2">
    <source>
        <dbReference type="ARBA" id="ARBA00022598"/>
    </source>
</evidence>
<dbReference type="RefSeq" id="WP_341471229.1">
    <property type="nucleotide sequence ID" value="NZ_CP128400.1"/>
</dbReference>
<evidence type="ECO:0000256" key="5">
    <source>
        <dbReference type="ARBA" id="ARBA00022833"/>
    </source>
</evidence>
<evidence type="ECO:0000313" key="15">
    <source>
        <dbReference type="EMBL" id="WJW69340.1"/>
    </source>
</evidence>
<dbReference type="SUPFAM" id="SSF53448">
    <property type="entry name" value="Nucleotide-diphospho-sugar transferases"/>
    <property type="match status" value="1"/>
</dbReference>
<comment type="similarity">
    <text evidence="10">Belongs to the class-I aminoacyl-tRNA synthetase family.</text>
</comment>
<dbReference type="AlphaFoldDB" id="A0A8T7M5P9"/>
<evidence type="ECO:0000256" key="9">
    <source>
        <dbReference type="ARBA" id="ARBA00047398"/>
    </source>
</evidence>
<dbReference type="EMBL" id="CP128400">
    <property type="protein sequence ID" value="WJW69340.1"/>
    <property type="molecule type" value="Genomic_DNA"/>
</dbReference>
<dbReference type="SUPFAM" id="SSF47323">
    <property type="entry name" value="Anticodon-binding domain of a subclass of class I aminoacyl-tRNA synthetases"/>
    <property type="match status" value="1"/>
</dbReference>
<feature type="domain" description="tRNA synthetases class I catalytic" evidence="13">
    <location>
        <begin position="15"/>
        <end position="324"/>
    </location>
</feature>
<feature type="domain" description="Glycosyltransferase 2-like" evidence="12">
    <location>
        <begin position="503"/>
        <end position="596"/>
    </location>
</feature>
<dbReference type="EC" id="6.1.1.16" evidence="10"/>
<comment type="subcellular location">
    <subcellularLocation>
        <location evidence="10">Cytoplasm</location>
    </subcellularLocation>
</comment>
<dbReference type="SUPFAM" id="SSF52374">
    <property type="entry name" value="Nucleotidylyl transferase"/>
    <property type="match status" value="1"/>
</dbReference>
<accession>A0A8T7M5P9</accession>
<organism evidence="14 16">
    <name type="scientific">Candidatus Chlorohelix allophototropha</name>
    <dbReference type="NCBI Taxonomy" id="3003348"/>
    <lineage>
        <taxon>Bacteria</taxon>
        <taxon>Bacillati</taxon>
        <taxon>Chloroflexota</taxon>
        <taxon>Chloroflexia</taxon>
        <taxon>Candidatus Chloroheliales</taxon>
        <taxon>Candidatus Chloroheliaceae</taxon>
        <taxon>Candidatus Chlorohelix</taxon>
    </lineage>
</organism>
<evidence type="ECO:0000256" key="6">
    <source>
        <dbReference type="ARBA" id="ARBA00022840"/>
    </source>
</evidence>
<dbReference type="Pfam" id="PF01406">
    <property type="entry name" value="tRNA-synt_1e"/>
    <property type="match status" value="1"/>
</dbReference>
<keyword evidence="17" id="KW-1185">Reference proteome</keyword>
<dbReference type="GO" id="GO:0005829">
    <property type="term" value="C:cytosol"/>
    <property type="evidence" value="ECO:0007669"/>
    <property type="project" value="TreeGrafter"/>
</dbReference>
<keyword evidence="4 10" id="KW-0547">Nucleotide-binding</keyword>
<feature type="short sequence motif" description="'KMSKS' region" evidence="10">
    <location>
        <begin position="276"/>
        <end position="280"/>
    </location>
</feature>
<dbReference type="InterPro" id="IPR029044">
    <property type="entry name" value="Nucleotide-diphossugar_trans"/>
</dbReference>
<dbReference type="InterPro" id="IPR001173">
    <property type="entry name" value="Glyco_trans_2-like"/>
</dbReference>
<dbReference type="PRINTS" id="PR00983">
    <property type="entry name" value="TRNASYNTHCYS"/>
</dbReference>
<feature type="compositionally biased region" description="Basic and acidic residues" evidence="11">
    <location>
        <begin position="777"/>
        <end position="787"/>
    </location>
</feature>
<comment type="subunit">
    <text evidence="1 10">Monomer.</text>
</comment>
<keyword evidence="7 10" id="KW-0648">Protein biosynthesis</keyword>
<evidence type="ECO:0000256" key="3">
    <source>
        <dbReference type="ARBA" id="ARBA00022723"/>
    </source>
</evidence>
<reference evidence="14 16" key="1">
    <citation type="submission" date="2020-06" db="EMBL/GenBank/DDBJ databases">
        <title>Anoxygenic phototrophic Chloroflexota member uses a Type I reaction center.</title>
        <authorList>
            <person name="Tsuji J.M."/>
            <person name="Shaw N.A."/>
            <person name="Nagashima S."/>
            <person name="Venkiteswaran J."/>
            <person name="Schiff S.L."/>
            <person name="Hanada S."/>
            <person name="Tank M."/>
            <person name="Neufeld J.D."/>
        </authorList>
    </citation>
    <scope>NUCLEOTIDE SEQUENCE [LARGE SCALE GENOMIC DNA]</scope>
    <source>
        <strain evidence="14">L227-S17</strain>
    </source>
</reference>
<comment type="catalytic activity">
    <reaction evidence="9 10">
        <text>tRNA(Cys) + L-cysteine + ATP = L-cysteinyl-tRNA(Cys) + AMP + diphosphate</text>
        <dbReference type="Rhea" id="RHEA:17773"/>
        <dbReference type="Rhea" id="RHEA-COMP:9661"/>
        <dbReference type="Rhea" id="RHEA-COMP:9679"/>
        <dbReference type="ChEBI" id="CHEBI:30616"/>
        <dbReference type="ChEBI" id="CHEBI:33019"/>
        <dbReference type="ChEBI" id="CHEBI:35235"/>
        <dbReference type="ChEBI" id="CHEBI:78442"/>
        <dbReference type="ChEBI" id="CHEBI:78517"/>
        <dbReference type="ChEBI" id="CHEBI:456215"/>
        <dbReference type="EC" id="6.1.1.16"/>
    </reaction>
</comment>
<feature type="binding site" evidence="10">
    <location>
        <position position="27"/>
    </location>
    <ligand>
        <name>Zn(2+)</name>
        <dbReference type="ChEBI" id="CHEBI:29105"/>
    </ligand>
</feature>
<dbReference type="HAMAP" id="MF_00041">
    <property type="entry name" value="Cys_tRNA_synth"/>
    <property type="match status" value="1"/>
</dbReference>
<dbReference type="PANTHER" id="PTHR10890">
    <property type="entry name" value="CYSTEINYL-TRNA SYNTHETASE"/>
    <property type="match status" value="1"/>
</dbReference>
<dbReference type="Proteomes" id="UP000521676">
    <property type="component" value="Unassembled WGS sequence"/>
</dbReference>
<dbReference type="CDD" id="cd00672">
    <property type="entry name" value="CysRS_core"/>
    <property type="match status" value="1"/>
</dbReference>
<evidence type="ECO:0000259" key="12">
    <source>
        <dbReference type="Pfam" id="PF00535"/>
    </source>
</evidence>
<evidence type="ECO:0000259" key="13">
    <source>
        <dbReference type="Pfam" id="PF01406"/>
    </source>
</evidence>
<dbReference type="Gene3D" id="3.90.550.10">
    <property type="entry name" value="Spore Coat Polysaccharide Biosynthesis Protein SpsA, Chain A"/>
    <property type="match status" value="1"/>
</dbReference>
<keyword evidence="10" id="KW-0963">Cytoplasm</keyword>
<evidence type="ECO:0000313" key="14">
    <source>
        <dbReference type="EMBL" id="NWJ47428.1"/>
    </source>
</evidence>
<dbReference type="Gene3D" id="1.20.120.1910">
    <property type="entry name" value="Cysteine-tRNA ligase, C-terminal anti-codon recognition domain"/>
    <property type="match status" value="1"/>
</dbReference>
<dbReference type="InterPro" id="IPR015803">
    <property type="entry name" value="Cys-tRNA-ligase"/>
</dbReference>
<feature type="binding site" evidence="10">
    <location>
        <position position="279"/>
    </location>
    <ligand>
        <name>ATP</name>
        <dbReference type="ChEBI" id="CHEBI:30616"/>
    </ligand>
</feature>
<keyword evidence="8 10" id="KW-0030">Aminoacyl-tRNA synthetase</keyword>
<dbReference type="NCBIfam" id="TIGR00435">
    <property type="entry name" value="cysS"/>
    <property type="match status" value="1"/>
</dbReference>
<gene>
    <name evidence="10 15" type="primary">cysS</name>
    <name evidence="14" type="ORF">HXX08_16335</name>
    <name evidence="15" type="ORF">OZ401_002948</name>
</gene>
<sequence>MKLYNTLTRQKEELVPLEAGHFKIYSCGPTVYRFIHIGNLRTFTMADWLKRALIMEGYKVTHVKNITDVGHMRVEMLDRGEDKLIAQARKEGKSSAQIAAFYTEAFMQDESKLNIIPADIFPRATQHVPEMLEIVQGLVKRGYAYEVDGNVFFDIKSYHSYGKLSGNLLEGLLEGAKDLTDKLRHNPEDFPLWKKAEPGREMAWDSPWGQGFPGWHIECSAMAMRYLGKRFDIHTGGVDNIFPHHEDELAQSEAFTGTTFVNYWVHSQHLLADGQKMAKSTGNSYTLSEIEARGFEPLALRYFFTTAHFRARINFTFSALRAAQTSLNRLRGLAVRLAEQAKGLDNHEAGNEWDEAFRATLRDDLNMPRAMAVVWQMLRDSNLSPAKRLELLLEWDKVLGFELEHYLKSGVWKEQFDRALSLSNLESTLANLVRERETLRQAHDYKRADSIRNHLKEVGYTLGDIPKGTLVLPRRPEEDFKTISRSSDAPDYGNQPDLYEFSINLISHNSRADLERCVNSIVNHSYGRNLELVILDNGSTDDTLEYLRKLAADTKSIHECDLAVQVIFADHNLGFATGRNASFKASRGHIIVMLDTSIELNGNIWTELEKTLSVEEVGAAGPYGLVTYDLREFMEEEGEVDAIEGYMLAFRRKCLPEIGLIDEKFRFYRMMDVYMSFFFKAAGYRVVTTPQVKARVIKHPHLEWYSMTPEEQQTRSKKNYDLFRARWHHGESLLVHNYKEGSRWFGHDHAGHVKGEHYHTPEELPPPGVPHHHPHQHWVEHDHDHPHYHSAMNPV</sequence>
<name>A0A8T7M5P9_9CHLR</name>
<protein>
    <recommendedName>
        <fullName evidence="10">Cysteine--tRNA ligase</fullName>
        <ecNumber evidence="10">6.1.1.16</ecNumber>
    </recommendedName>
    <alternativeName>
        <fullName evidence="10">Cysteinyl-tRNA synthetase</fullName>
        <shortName evidence="10">CysRS</shortName>
    </alternativeName>
</protein>
<evidence type="ECO:0000256" key="7">
    <source>
        <dbReference type="ARBA" id="ARBA00022917"/>
    </source>
</evidence>
<dbReference type="Pfam" id="PF00535">
    <property type="entry name" value="Glycos_transf_2"/>
    <property type="match status" value="1"/>
</dbReference>
<feature type="binding site" evidence="10">
    <location>
        <position position="219"/>
    </location>
    <ligand>
        <name>Zn(2+)</name>
        <dbReference type="ChEBI" id="CHEBI:29105"/>
    </ligand>
</feature>
<evidence type="ECO:0000256" key="11">
    <source>
        <dbReference type="SAM" id="MobiDB-lite"/>
    </source>
</evidence>
<keyword evidence="5 10" id="KW-0862">Zinc</keyword>
<evidence type="ECO:0000256" key="1">
    <source>
        <dbReference type="ARBA" id="ARBA00011245"/>
    </source>
</evidence>
<keyword evidence="6 10" id="KW-0067">ATP-binding</keyword>
<feature type="binding site" evidence="10">
    <location>
        <position position="244"/>
    </location>
    <ligand>
        <name>Zn(2+)</name>
        <dbReference type="ChEBI" id="CHEBI:29105"/>
    </ligand>
</feature>
<dbReference type="InterPro" id="IPR032678">
    <property type="entry name" value="tRNA-synt_1_cat_dom"/>
</dbReference>
<dbReference type="GO" id="GO:0008270">
    <property type="term" value="F:zinc ion binding"/>
    <property type="evidence" value="ECO:0007669"/>
    <property type="project" value="UniProtKB-UniRule"/>
</dbReference>
<feature type="binding site" evidence="10">
    <location>
        <position position="248"/>
    </location>
    <ligand>
        <name>Zn(2+)</name>
        <dbReference type="ChEBI" id="CHEBI:29105"/>
    </ligand>
</feature>
<dbReference type="GO" id="GO:0004817">
    <property type="term" value="F:cysteine-tRNA ligase activity"/>
    <property type="evidence" value="ECO:0007669"/>
    <property type="project" value="UniProtKB-UniRule"/>
</dbReference>
<dbReference type="Gene3D" id="3.40.50.620">
    <property type="entry name" value="HUPs"/>
    <property type="match status" value="1"/>
</dbReference>
<feature type="short sequence motif" description="'HIGH' region" evidence="10">
    <location>
        <begin position="29"/>
        <end position="39"/>
    </location>
</feature>
<dbReference type="EMBL" id="JACATZ010000003">
    <property type="protein sequence ID" value="NWJ47428.1"/>
    <property type="molecule type" value="Genomic_DNA"/>
</dbReference>
<dbReference type="GO" id="GO:0005524">
    <property type="term" value="F:ATP binding"/>
    <property type="evidence" value="ECO:0007669"/>
    <property type="project" value="UniProtKB-UniRule"/>
</dbReference>
<dbReference type="InterPro" id="IPR024909">
    <property type="entry name" value="Cys-tRNA/MSH_ligase"/>
</dbReference>